<dbReference type="GO" id="GO:0051536">
    <property type="term" value="F:iron-sulfur cluster binding"/>
    <property type="evidence" value="ECO:0007669"/>
    <property type="project" value="UniProtKB-KW"/>
</dbReference>
<dbReference type="EMBL" id="CP003326">
    <property type="protein sequence ID" value="AFS79772.1"/>
    <property type="molecule type" value="Genomic_DNA"/>
</dbReference>
<name>K0B3P8_GOTA9</name>
<dbReference type="Proteomes" id="UP000006094">
    <property type="component" value="Chromosome"/>
</dbReference>
<dbReference type="InterPro" id="IPR017900">
    <property type="entry name" value="4Fe4S_Fe_S_CS"/>
</dbReference>
<dbReference type="PANTHER" id="PTHR38030">
    <property type="entry name" value="PROTOPORPHYRINOGEN IX DEHYDROGENASE [MENAQUINONE]"/>
    <property type="match status" value="1"/>
</dbReference>
<dbReference type="HOGENOM" id="CLU_069541_0_0_9"/>
<evidence type="ECO:0000256" key="2">
    <source>
        <dbReference type="ARBA" id="ARBA00023004"/>
    </source>
</evidence>
<dbReference type="RefSeq" id="WP_014968906.1">
    <property type="nucleotide sequence ID" value="NC_018664.1"/>
</dbReference>
<dbReference type="InterPro" id="IPR017896">
    <property type="entry name" value="4Fe4S_Fe-S-bd"/>
</dbReference>
<keyword evidence="6" id="KW-1185">Reference proteome</keyword>
<dbReference type="GO" id="GO:0010181">
    <property type="term" value="F:FMN binding"/>
    <property type="evidence" value="ECO:0007669"/>
    <property type="project" value="TreeGrafter"/>
</dbReference>
<dbReference type="eggNOG" id="COG0716">
    <property type="taxonomic scope" value="Bacteria"/>
</dbReference>
<dbReference type="KEGG" id="cad:Curi_c27790"/>
<dbReference type="PROSITE" id="PS51379">
    <property type="entry name" value="4FE4S_FER_2"/>
    <property type="match status" value="2"/>
</dbReference>
<feature type="domain" description="4Fe-4S ferredoxin-type" evidence="4">
    <location>
        <begin position="222"/>
        <end position="249"/>
    </location>
</feature>
<reference evidence="5 6" key="1">
    <citation type="journal article" date="2012" name="PLoS ONE">
        <title>The purine-utilizing bacterium Clostridium acidurici 9a: a genome-guided metabolic reconsideration.</title>
        <authorList>
            <person name="Hartwich K."/>
            <person name="Poehlein A."/>
            <person name="Daniel R."/>
        </authorList>
    </citation>
    <scope>NUCLEOTIDE SEQUENCE [LARGE SCALE GENOMIC DNA]</scope>
    <source>
        <strain evidence="6">ATCC 7906 / DSM 604 / BCRC 14475 / CIP 104303 / KCTC 5404 / NCIMB 10678 / 9a</strain>
    </source>
</reference>
<dbReference type="Gene3D" id="3.30.70.20">
    <property type="match status" value="1"/>
</dbReference>
<dbReference type="NCBIfam" id="NF038196">
    <property type="entry name" value="ferrodoxin_EFR1"/>
    <property type="match status" value="1"/>
</dbReference>
<evidence type="ECO:0000256" key="1">
    <source>
        <dbReference type="ARBA" id="ARBA00022723"/>
    </source>
</evidence>
<dbReference type="InterPro" id="IPR052200">
    <property type="entry name" value="Protoporphyrinogen_IX_DH"/>
</dbReference>
<dbReference type="InterPro" id="IPR029039">
    <property type="entry name" value="Flavoprotein-like_sf"/>
</dbReference>
<evidence type="ECO:0000259" key="4">
    <source>
        <dbReference type="PROSITE" id="PS51379"/>
    </source>
</evidence>
<dbReference type="InterPro" id="IPR047964">
    <property type="entry name" value="EFR1-like"/>
</dbReference>
<evidence type="ECO:0000313" key="6">
    <source>
        <dbReference type="Proteomes" id="UP000006094"/>
    </source>
</evidence>
<sequence>MKTLIIYYSGSGNTKHGVELIKMGIEKDGINTCQIVKIDDLNNNIIENYDLVGFASPIYGFKPAFNIMKLIKNLKKESGKPCFTFTTHAGEPANSDLILFDSLKERGFNVINQSNMECEDSWTFIRKVGKTYEVQRPTKEKQNSIYELGEKLSNIFDENKLSSQTVPRPKFNFCWQHLVSKTFIKMFLPFWFVTKVDTSKCTKCSLCVNTCPTGRMNIETFPRVNGECIGCNGCINICPNDAVIGLGTRGKEKYKGIPINKKIIINKKTIDR</sequence>
<dbReference type="OrthoDB" id="9813995at2"/>
<dbReference type="Pfam" id="PF13237">
    <property type="entry name" value="Fer4_10"/>
    <property type="match status" value="1"/>
</dbReference>
<dbReference type="AlphaFoldDB" id="K0B3P8"/>
<dbReference type="SUPFAM" id="SSF54862">
    <property type="entry name" value="4Fe-4S ferredoxins"/>
    <property type="match status" value="1"/>
</dbReference>
<organism evidence="5 6">
    <name type="scientific">Gottschalkia acidurici (strain ATCC 7906 / DSM 604 / BCRC 14475 / CIP 104303 / KCTC 5404 / NCIMB 10678 / 9a)</name>
    <name type="common">Clostridium acidurici</name>
    <dbReference type="NCBI Taxonomy" id="1128398"/>
    <lineage>
        <taxon>Bacteria</taxon>
        <taxon>Bacillati</taxon>
        <taxon>Bacillota</taxon>
        <taxon>Tissierellia</taxon>
        <taxon>Tissierellales</taxon>
        <taxon>Gottschalkiaceae</taxon>
        <taxon>Gottschalkia</taxon>
    </lineage>
</organism>
<protein>
    <submittedName>
        <fullName evidence="5">4Fe-4S ferredoxin iron-sulfur binding domain-containing protein</fullName>
    </submittedName>
</protein>
<keyword evidence="2" id="KW-0408">Iron</keyword>
<evidence type="ECO:0000313" key="5">
    <source>
        <dbReference type="EMBL" id="AFS79772.1"/>
    </source>
</evidence>
<evidence type="ECO:0000256" key="3">
    <source>
        <dbReference type="ARBA" id="ARBA00023014"/>
    </source>
</evidence>
<dbReference type="STRING" id="1128398.Curi_c27790"/>
<gene>
    <name evidence="5" type="ordered locus">Curi_c27790</name>
</gene>
<proteinExistence type="predicted"/>
<dbReference type="GO" id="GO:0006783">
    <property type="term" value="P:heme biosynthetic process"/>
    <property type="evidence" value="ECO:0007669"/>
    <property type="project" value="TreeGrafter"/>
</dbReference>
<dbReference type="GO" id="GO:0046872">
    <property type="term" value="F:metal ion binding"/>
    <property type="evidence" value="ECO:0007669"/>
    <property type="project" value="UniProtKB-KW"/>
</dbReference>
<keyword evidence="1" id="KW-0479">Metal-binding</keyword>
<dbReference type="PROSITE" id="PS00198">
    <property type="entry name" value="4FE4S_FER_1"/>
    <property type="match status" value="2"/>
</dbReference>
<keyword evidence="3" id="KW-0411">Iron-sulfur</keyword>
<dbReference type="PANTHER" id="PTHR38030:SF2">
    <property type="entry name" value="PROTOPORPHYRINOGEN IX DEHYDROGENASE [QUINONE]"/>
    <property type="match status" value="1"/>
</dbReference>
<feature type="domain" description="4Fe-4S ferredoxin-type" evidence="4">
    <location>
        <begin position="192"/>
        <end position="221"/>
    </location>
</feature>
<dbReference type="Gene3D" id="3.40.50.360">
    <property type="match status" value="1"/>
</dbReference>
<accession>K0B3P8</accession>
<dbReference type="SUPFAM" id="SSF52218">
    <property type="entry name" value="Flavoproteins"/>
    <property type="match status" value="1"/>
</dbReference>
<dbReference type="GO" id="GO:0070819">
    <property type="term" value="F:menaquinone-dependent protoporphyrinogen oxidase activity"/>
    <property type="evidence" value="ECO:0007669"/>
    <property type="project" value="TreeGrafter"/>
</dbReference>